<gene>
    <name evidence="8" type="ORF">EDI28_11635</name>
</gene>
<dbReference type="EMBL" id="RJLM01000004">
    <property type="protein sequence ID" value="RWX55210.1"/>
    <property type="molecule type" value="Genomic_DNA"/>
</dbReference>
<feature type="domain" description="Response regulatory" evidence="7">
    <location>
        <begin position="1032"/>
        <end position="1142"/>
    </location>
</feature>
<dbReference type="InterPro" id="IPR003661">
    <property type="entry name" value="HisK_dim/P_dom"/>
</dbReference>
<dbReference type="PANTHER" id="PTHR43547">
    <property type="entry name" value="TWO-COMPONENT HISTIDINE KINASE"/>
    <property type="match status" value="1"/>
</dbReference>
<dbReference type="PROSITE" id="PS51257">
    <property type="entry name" value="PROKAR_LIPOPROTEIN"/>
    <property type="match status" value="1"/>
</dbReference>
<dbReference type="Proteomes" id="UP000287563">
    <property type="component" value="Unassembled WGS sequence"/>
</dbReference>
<dbReference type="OrthoDB" id="9803764at2"/>
<dbReference type="AlphaFoldDB" id="A0A444JQ23"/>
<comment type="caution">
    <text evidence="8">The sequence shown here is derived from an EMBL/GenBank/DDBJ whole genome shotgun (WGS) entry which is preliminary data.</text>
</comment>
<dbReference type="PANTHER" id="PTHR43547:SF2">
    <property type="entry name" value="HYBRID SIGNAL TRANSDUCTION HISTIDINE KINASE C"/>
    <property type="match status" value="1"/>
</dbReference>
<dbReference type="InterPro" id="IPR036890">
    <property type="entry name" value="HATPase_C_sf"/>
</dbReference>
<feature type="chain" id="PRO_5019183280" description="histidine kinase" evidence="5">
    <location>
        <begin position="24"/>
        <end position="1162"/>
    </location>
</feature>
<dbReference type="SMART" id="SM00448">
    <property type="entry name" value="REC"/>
    <property type="match status" value="1"/>
</dbReference>
<comment type="catalytic activity">
    <reaction evidence="1">
        <text>ATP + protein L-histidine = ADP + protein N-phospho-L-histidine.</text>
        <dbReference type="EC" id="2.7.13.3"/>
    </reaction>
</comment>
<dbReference type="SUPFAM" id="SSF52172">
    <property type="entry name" value="CheY-like"/>
    <property type="match status" value="1"/>
</dbReference>
<dbReference type="SUPFAM" id="SSF55874">
    <property type="entry name" value="ATPase domain of HSP90 chaperone/DNA topoisomerase II/histidine kinase"/>
    <property type="match status" value="1"/>
</dbReference>
<reference evidence="8 9" key="1">
    <citation type="submission" date="2018-11" db="EMBL/GenBank/DDBJ databases">
        <title>Photobacterium sp. BEI247 sp. nov., a marine bacterium isolated from Yongle Blue Hole in the South China Sea.</title>
        <authorList>
            <person name="Wang X."/>
        </authorList>
    </citation>
    <scope>NUCLEOTIDE SEQUENCE [LARGE SCALE GENOMIC DNA]</scope>
    <source>
        <strain evidence="9">BEI247</strain>
    </source>
</reference>
<dbReference type="CDD" id="cd00075">
    <property type="entry name" value="HATPase"/>
    <property type="match status" value="1"/>
</dbReference>
<dbReference type="Gene3D" id="3.30.565.10">
    <property type="entry name" value="Histidine kinase-like ATPase, C-terminal domain"/>
    <property type="match status" value="1"/>
</dbReference>
<dbReference type="CDD" id="cd00082">
    <property type="entry name" value="HisKA"/>
    <property type="match status" value="1"/>
</dbReference>
<dbReference type="InterPro" id="IPR005467">
    <property type="entry name" value="His_kinase_dom"/>
</dbReference>
<keyword evidence="9" id="KW-1185">Reference proteome</keyword>
<evidence type="ECO:0000256" key="2">
    <source>
        <dbReference type="ARBA" id="ARBA00012438"/>
    </source>
</evidence>
<keyword evidence="5" id="KW-0732">Signal</keyword>
<dbReference type="InterPro" id="IPR015943">
    <property type="entry name" value="WD40/YVTN_repeat-like_dom_sf"/>
</dbReference>
<organism evidence="8 9">
    <name type="scientific">Photobacterium chitinilyticum</name>
    <dbReference type="NCBI Taxonomy" id="2485123"/>
    <lineage>
        <taxon>Bacteria</taxon>
        <taxon>Pseudomonadati</taxon>
        <taxon>Pseudomonadota</taxon>
        <taxon>Gammaproteobacteria</taxon>
        <taxon>Vibrionales</taxon>
        <taxon>Vibrionaceae</taxon>
        <taxon>Photobacterium</taxon>
    </lineage>
</organism>
<dbReference type="RefSeq" id="WP_128784024.1">
    <property type="nucleotide sequence ID" value="NZ_JAKJSG010000016.1"/>
</dbReference>
<dbReference type="Pfam" id="PF02518">
    <property type="entry name" value="HATPase_c"/>
    <property type="match status" value="1"/>
</dbReference>
<dbReference type="InterPro" id="IPR036097">
    <property type="entry name" value="HisK_dim/P_sf"/>
</dbReference>
<dbReference type="Gene3D" id="2.60.40.10">
    <property type="entry name" value="Immunoglobulins"/>
    <property type="match status" value="1"/>
</dbReference>
<evidence type="ECO:0000313" key="8">
    <source>
        <dbReference type="EMBL" id="RWX55210.1"/>
    </source>
</evidence>
<dbReference type="PRINTS" id="PR00344">
    <property type="entry name" value="BCTRLSENSOR"/>
</dbReference>
<evidence type="ECO:0000256" key="5">
    <source>
        <dbReference type="SAM" id="SignalP"/>
    </source>
</evidence>
<dbReference type="EC" id="2.7.13.3" evidence="2"/>
<accession>A0A444JQ23</accession>
<name>A0A444JQ23_9GAMM</name>
<evidence type="ECO:0000313" key="9">
    <source>
        <dbReference type="Proteomes" id="UP000287563"/>
    </source>
</evidence>
<dbReference type="SUPFAM" id="SSF47384">
    <property type="entry name" value="Homodimeric domain of signal transducing histidine kinase"/>
    <property type="match status" value="1"/>
</dbReference>
<dbReference type="PROSITE" id="PS50110">
    <property type="entry name" value="RESPONSE_REGULATORY"/>
    <property type="match status" value="1"/>
</dbReference>
<feature type="modified residue" description="4-aspartylphosphate" evidence="4">
    <location>
        <position position="1079"/>
    </location>
</feature>
<proteinExistence type="predicted"/>
<dbReference type="GO" id="GO:0000155">
    <property type="term" value="F:phosphorelay sensor kinase activity"/>
    <property type="evidence" value="ECO:0007669"/>
    <property type="project" value="InterPro"/>
</dbReference>
<evidence type="ECO:0000256" key="1">
    <source>
        <dbReference type="ARBA" id="ARBA00000085"/>
    </source>
</evidence>
<protein>
    <recommendedName>
        <fullName evidence="2">histidine kinase</fullName>
        <ecNumber evidence="2">2.7.13.3</ecNumber>
    </recommendedName>
</protein>
<dbReference type="InterPro" id="IPR003594">
    <property type="entry name" value="HATPase_dom"/>
</dbReference>
<sequence length="1162" mass="129743">MNKALLILLFCLSVLFSCSIATADANHAFYPLPHQERGSFVAAEKIIRNTNSGLWFVDVQGSLIFYDGSRLNNAVDEAGETITGVTDAVMLEQELWLVKDGLAYCYLPTTTELHRLDMSSTPFQFVESQGQEIWFANSRGLYAVIDRQQQPEFFPFPKSFSITGLYGAGGSIFVAGEQGVYEFRNRQFIELLLYPGQKVTTVFEDSQHQLWFGTLNGLYLSRRERVFVPAQNTLRNNSSVSAIAETESGMWIGTPRGLNHIDKQLLKVTHYSADADGEYSINGNRIMALLRDEKDGLWIATNSGINYLPTSTAALRQVPYNQDTGLIPPSQINQLQQLDGGSIWLATDDGLIEFEDNLNIVRRLPVTGGVNHFVYKEGTFWLATDSGLKAYSLESSEWLAQRLPAWFQNQPITSLMIDRYNSVWIGMQSHLYRYWPDTEELNAFGSHWFQAPHGSESVTILFEDSHHQVWVGTDYGLYRFSAGLLNIVDETAHQGGVIDIFEDILGQLWVVNSHGLQYSPKLTSLQLKSVALNGAYAKPYCVVGDNGGSWVATSRGLSYYSLSAKMKLHLPPLVGGFENEPFSPVCEILKSGKLLLSGRKGLLEIDPKILLTSDTQMFSIVVGDIQVDNRLERVAGANAQLLSVPYGSSVSFNVGVLPFSGLAKVQYRLKGHSKEGWNPLSSPILYLDNLAPGEYQLELQFDDVNLQGQPESSYAFRVSNLWLLPHWSTSLPVVLFVTFLLSLIVWRARVYQRQNLSLKQSVFRQTARIELNKKQLYASNKHLQRILHMRQKFMAQLYHELRIPLSLILGPLKKMQVSSKGGETEQLQLVANNVERSLHLVEQLLTRDAQAFLEPDKPCEQRVSPIIQACCMSWQLEADQKDITLCLEDDTGGLSVLVAPYHLEIMVGNLLSNALKFTSRQGCINVTVKDLNHQLVVSVSDTGKGMPEDVRKNIFNSYFKEGGDFNPEAGFGLGLSTVKQLVEVYAGEISVVSYQGIGSEFILYLPLYREGCVRTLAGEGKTRIVTPEDLPKLLVASIDEEVVSCLGALLQNYPLITACDGYEAVILAKENQPDIILCDLMLPGLDGLQVRERLQEEPRECHAVFVLMIENSSQGHVAADIDSVLTKPFEPDTVLNHIQLLLHDERPQLRQTNCGKGEVAKA</sequence>
<dbReference type="Gene3D" id="1.10.287.130">
    <property type="match status" value="1"/>
</dbReference>
<evidence type="ECO:0000256" key="3">
    <source>
        <dbReference type="ARBA" id="ARBA00022553"/>
    </source>
</evidence>
<dbReference type="PROSITE" id="PS50109">
    <property type="entry name" value="HIS_KIN"/>
    <property type="match status" value="1"/>
</dbReference>
<dbReference type="SMART" id="SM00387">
    <property type="entry name" value="HATPase_c"/>
    <property type="match status" value="1"/>
</dbReference>
<dbReference type="InterPro" id="IPR001789">
    <property type="entry name" value="Sig_transdc_resp-reg_receiver"/>
</dbReference>
<dbReference type="Gene3D" id="3.40.50.2300">
    <property type="match status" value="1"/>
</dbReference>
<evidence type="ECO:0000256" key="4">
    <source>
        <dbReference type="PROSITE-ProRule" id="PRU00169"/>
    </source>
</evidence>
<keyword evidence="3 4" id="KW-0597">Phosphoprotein</keyword>
<dbReference type="Gene3D" id="2.130.10.10">
    <property type="entry name" value="YVTN repeat-like/Quinoprotein amine dehydrogenase"/>
    <property type="match status" value="2"/>
</dbReference>
<dbReference type="Pfam" id="PF07494">
    <property type="entry name" value="Reg_prop"/>
    <property type="match status" value="1"/>
</dbReference>
<dbReference type="SUPFAM" id="SSF63829">
    <property type="entry name" value="Calcium-dependent phosphotriesterase"/>
    <property type="match status" value="1"/>
</dbReference>
<dbReference type="InterPro" id="IPR013783">
    <property type="entry name" value="Ig-like_fold"/>
</dbReference>
<dbReference type="InterPro" id="IPR004358">
    <property type="entry name" value="Sig_transdc_His_kin-like_C"/>
</dbReference>
<dbReference type="InterPro" id="IPR011110">
    <property type="entry name" value="Reg_prop"/>
</dbReference>
<evidence type="ECO:0000259" key="7">
    <source>
        <dbReference type="PROSITE" id="PS50110"/>
    </source>
</evidence>
<evidence type="ECO:0000259" key="6">
    <source>
        <dbReference type="PROSITE" id="PS50109"/>
    </source>
</evidence>
<feature type="domain" description="Histidine kinase" evidence="6">
    <location>
        <begin position="796"/>
        <end position="1009"/>
    </location>
</feature>
<dbReference type="InterPro" id="IPR011006">
    <property type="entry name" value="CheY-like_superfamily"/>
</dbReference>
<dbReference type="Pfam" id="PF00072">
    <property type="entry name" value="Response_reg"/>
    <property type="match status" value="1"/>
</dbReference>
<feature type="signal peptide" evidence="5">
    <location>
        <begin position="1"/>
        <end position="23"/>
    </location>
</feature>